<evidence type="ECO:0000313" key="1">
    <source>
        <dbReference type="EMBL" id="SNU89542.1"/>
    </source>
</evidence>
<keyword evidence="1" id="KW-0378">Hydrolase</keyword>
<dbReference type="KEGG" id="smen:SAMEA4412692_1537"/>
<name>A0A239SWD1_9STRE</name>
<keyword evidence="1" id="KW-0326">Glycosidase</keyword>
<dbReference type="eggNOG" id="COG4409">
    <property type="taxonomic scope" value="Bacteria"/>
</dbReference>
<dbReference type="STRING" id="1123308.GCA_000380085_00780"/>
<dbReference type="GO" id="GO:0004308">
    <property type="term" value="F:exo-alpha-sialidase activity"/>
    <property type="evidence" value="ECO:0007669"/>
    <property type="project" value="UniProtKB-EC"/>
</dbReference>
<accession>A0A239SWD1</accession>
<dbReference type="AlphaFoldDB" id="A0A239SWD1"/>
<protein>
    <submittedName>
        <fullName evidence="1">Sialidase B (Neuraminidase B)</fullName>
        <ecNumber evidence="1">3.2.1.18</ecNumber>
    </submittedName>
</protein>
<proteinExistence type="predicted"/>
<dbReference type="EC" id="3.2.1.18" evidence="1"/>
<reference evidence="1 2" key="1">
    <citation type="submission" date="2017-06" db="EMBL/GenBank/DDBJ databases">
        <authorList>
            <consortium name="Pathogen Informatics"/>
        </authorList>
    </citation>
    <scope>NUCLEOTIDE SEQUENCE [LARGE SCALE GENOMIC DNA]</scope>
    <source>
        <strain evidence="1 2">NCTC13788</strain>
    </source>
</reference>
<dbReference type="EMBL" id="LT906439">
    <property type="protein sequence ID" value="SNU89542.1"/>
    <property type="molecule type" value="Genomic_DNA"/>
</dbReference>
<sequence length="42" mass="5095">MTELPNHRIGLLFEKYDSWSRNELHLTDVVQYVDYDINDLLK</sequence>
<dbReference type="Proteomes" id="UP000215185">
    <property type="component" value="Chromosome 1"/>
</dbReference>
<evidence type="ECO:0000313" key="2">
    <source>
        <dbReference type="Proteomes" id="UP000215185"/>
    </source>
</evidence>
<organism evidence="1 2">
    <name type="scientific">Streptococcus merionis</name>
    <dbReference type="NCBI Taxonomy" id="400065"/>
    <lineage>
        <taxon>Bacteria</taxon>
        <taxon>Bacillati</taxon>
        <taxon>Bacillota</taxon>
        <taxon>Bacilli</taxon>
        <taxon>Lactobacillales</taxon>
        <taxon>Streptococcaceae</taxon>
        <taxon>Streptococcus</taxon>
    </lineage>
</organism>
<dbReference type="Gene3D" id="2.120.10.10">
    <property type="match status" value="1"/>
</dbReference>
<keyword evidence="2" id="KW-1185">Reference proteome</keyword>
<gene>
    <name evidence="1" type="primary">nanB</name>
    <name evidence="1" type="ORF">SAMEA4412692_01537</name>
</gene>